<accession>U2M3X8</accession>
<reference evidence="1 2" key="1">
    <citation type="submission" date="2013-07" db="EMBL/GenBank/DDBJ databases">
        <authorList>
            <person name="Weinstock G."/>
            <person name="Sodergren E."/>
            <person name="Wylie T."/>
            <person name="Fulton L."/>
            <person name="Fulton R."/>
            <person name="Fronick C."/>
            <person name="O'Laughlin M."/>
            <person name="Godfrey J."/>
            <person name="Miner T."/>
            <person name="Herter B."/>
            <person name="Appelbaum E."/>
            <person name="Cordes M."/>
            <person name="Lek S."/>
            <person name="Wollam A."/>
            <person name="Pepin K.H."/>
            <person name="Palsikar V.B."/>
            <person name="Mitreva M."/>
            <person name="Wilson R.K."/>
        </authorList>
    </citation>
    <scope>NUCLEOTIDE SEQUENCE [LARGE SCALE GENOMIC DNA]</scope>
    <source>
        <strain evidence="1 2">ATCC 27760</strain>
    </source>
</reference>
<dbReference type="AntiFam" id="ANF00006">
    <property type="entry name" value="Translation of CRISPR region"/>
</dbReference>
<protein>
    <submittedName>
        <fullName evidence="1">Uncharacterized protein</fullName>
    </submittedName>
</protein>
<evidence type="ECO:0000313" key="2">
    <source>
        <dbReference type="Proteomes" id="UP000016662"/>
    </source>
</evidence>
<comment type="caution">
    <text evidence="1">The sequence shown here is derived from an EMBL/GenBank/DDBJ whole genome shotgun (WGS) entry which is preliminary data.</text>
</comment>
<dbReference type="HOGENOM" id="CLU_072989_8_1_9"/>
<evidence type="ECO:0000313" key="1">
    <source>
        <dbReference type="EMBL" id="ERJ96454.1"/>
    </source>
</evidence>
<organism evidence="1 2">
    <name type="scientific">Ruminococcus callidus ATCC 27760</name>
    <dbReference type="NCBI Taxonomy" id="411473"/>
    <lineage>
        <taxon>Bacteria</taxon>
        <taxon>Bacillati</taxon>
        <taxon>Bacillota</taxon>
        <taxon>Clostridia</taxon>
        <taxon>Eubacteriales</taxon>
        <taxon>Oscillospiraceae</taxon>
        <taxon>Ruminococcus</taxon>
    </lineage>
</organism>
<dbReference type="STRING" id="411473.RUMCAL_01186"/>
<dbReference type="EMBL" id="AWVF01000143">
    <property type="protein sequence ID" value="ERJ96454.1"/>
    <property type="molecule type" value="Genomic_DNA"/>
</dbReference>
<name>U2M3X8_9FIRM</name>
<sequence length="115" mass="12510">MRGKVYADACGFLADGITPAYAGKRPVWIAASRHGWDHPRLCGEKSSLSFVKMILSGSPPPMRGKGVRLTASGVYGRITPAYAGKRIVVLRVPFCFEDHPRLCGEKVNSMSLETT</sequence>
<dbReference type="AlphaFoldDB" id="U2M3X8"/>
<dbReference type="AntiFam" id="ANF00057">
    <property type="entry name" value="Translation of E. coli type CRISPR repeat"/>
</dbReference>
<dbReference type="Proteomes" id="UP000016662">
    <property type="component" value="Unassembled WGS sequence"/>
</dbReference>
<gene>
    <name evidence="1" type="ORF">RUMCAL_01186</name>
</gene>
<proteinExistence type="predicted"/>
<keyword evidence="2" id="KW-1185">Reference proteome</keyword>